<evidence type="ECO:0000256" key="2">
    <source>
        <dbReference type="ARBA" id="ARBA00010350"/>
    </source>
</evidence>
<comment type="subcellular location">
    <subcellularLocation>
        <location evidence="1">Membrane</location>
        <topology evidence="1">Multi-pass membrane protein</topology>
    </subcellularLocation>
</comment>
<dbReference type="AlphaFoldDB" id="A0A9Q5JG14"/>
<dbReference type="EMBL" id="MKIQ01000027">
    <property type="protein sequence ID" value="OFI46620.1"/>
    <property type="molecule type" value="Genomic_DNA"/>
</dbReference>
<comment type="similarity">
    <text evidence="2 6">Belongs to the BI1 family.</text>
</comment>
<name>A0A9Q5JG14_9LACT</name>
<keyword evidence="3 6" id="KW-0812">Transmembrane</keyword>
<evidence type="ECO:0000256" key="4">
    <source>
        <dbReference type="ARBA" id="ARBA00022989"/>
    </source>
</evidence>
<dbReference type="InterPro" id="IPR006214">
    <property type="entry name" value="Bax_inhibitor_1-related"/>
</dbReference>
<reference evidence="8" key="1">
    <citation type="submission" date="2016-09" db="EMBL/GenBank/DDBJ databases">
        <title>Draft genome sequence of a novel species of the family Streptococcaceae isolated from flowers.</title>
        <authorList>
            <person name="Chuah L.-O."/>
            <person name="Yap K.-P."/>
            <person name="Thong K.L."/>
            <person name="Liong M.T."/>
            <person name="Ahmad R."/>
            <person name="Rusul G."/>
        </authorList>
    </citation>
    <scope>NUCLEOTIDE SEQUENCE [LARGE SCALE GENOMIC DNA]</scope>
    <source>
        <strain evidence="8">HibF3</strain>
    </source>
</reference>
<organism evidence="7 8">
    <name type="scientific">Floricoccus penangensis</name>
    <dbReference type="NCBI Taxonomy" id="1859475"/>
    <lineage>
        <taxon>Bacteria</taxon>
        <taxon>Bacillati</taxon>
        <taxon>Bacillota</taxon>
        <taxon>Bacilli</taxon>
        <taxon>Lactobacillales</taxon>
        <taxon>Streptococcaceae</taxon>
        <taxon>Floricoccus</taxon>
    </lineage>
</organism>
<evidence type="ECO:0008006" key="9">
    <source>
        <dbReference type="Google" id="ProtNLM"/>
    </source>
</evidence>
<evidence type="ECO:0000256" key="5">
    <source>
        <dbReference type="ARBA" id="ARBA00023136"/>
    </source>
</evidence>
<evidence type="ECO:0000313" key="7">
    <source>
        <dbReference type="EMBL" id="OFI46620.1"/>
    </source>
</evidence>
<sequence length="228" mass="24593">MNNQIIDERRFSLNDFYARVYSLLGLGISISAIVSFLTLTVFQANVVNIINNHGWILPVTWVIELITVFALSSSASKDGAMALPGFIFYSALNGFTISFTLAYYDLGSVTQAFVVAAVMFFALAFYGSRTKQSLTGIGKAARAGLIGLIVASIIFIFTGGGVFNLVISIAGVLIFSGLIAYDNQAIKNVYNGMQGEVTSGQAINLALSLYLDFINLFLSLLRIFGSKD</sequence>
<feature type="transmembrane region" description="Helical" evidence="6">
    <location>
        <begin position="163"/>
        <end position="181"/>
    </location>
</feature>
<comment type="caution">
    <text evidence="7">The sequence shown here is derived from an EMBL/GenBank/DDBJ whole genome shotgun (WGS) entry which is preliminary data.</text>
</comment>
<accession>A0A9Q5JG14</accession>
<dbReference type="PANTHER" id="PTHR23291">
    <property type="entry name" value="BAX INHIBITOR-RELATED"/>
    <property type="match status" value="1"/>
</dbReference>
<dbReference type="Pfam" id="PF01027">
    <property type="entry name" value="Bax1-I"/>
    <property type="match status" value="1"/>
</dbReference>
<gene>
    <name evidence="7" type="ORF">BG262_02110</name>
</gene>
<proteinExistence type="inferred from homology"/>
<dbReference type="OrthoDB" id="9793828at2"/>
<keyword evidence="5 6" id="KW-0472">Membrane</keyword>
<feature type="transmembrane region" description="Helical" evidence="6">
    <location>
        <begin position="202"/>
        <end position="224"/>
    </location>
</feature>
<feature type="transmembrane region" description="Helical" evidence="6">
    <location>
        <begin position="20"/>
        <end position="42"/>
    </location>
</feature>
<dbReference type="Proteomes" id="UP000177273">
    <property type="component" value="Unassembled WGS sequence"/>
</dbReference>
<keyword evidence="4 6" id="KW-1133">Transmembrane helix</keyword>
<feature type="transmembrane region" description="Helical" evidence="6">
    <location>
        <begin position="83"/>
        <end position="104"/>
    </location>
</feature>
<dbReference type="RefSeq" id="WP_070787753.1">
    <property type="nucleotide sequence ID" value="NZ_CP075561.1"/>
</dbReference>
<evidence type="ECO:0000256" key="3">
    <source>
        <dbReference type="ARBA" id="ARBA00022692"/>
    </source>
</evidence>
<feature type="transmembrane region" description="Helical" evidence="6">
    <location>
        <begin position="110"/>
        <end position="128"/>
    </location>
</feature>
<evidence type="ECO:0000313" key="8">
    <source>
        <dbReference type="Proteomes" id="UP000177273"/>
    </source>
</evidence>
<dbReference type="PANTHER" id="PTHR23291:SF50">
    <property type="entry name" value="PROTEIN LIFEGUARD 4"/>
    <property type="match status" value="1"/>
</dbReference>
<keyword evidence="8" id="KW-1185">Reference proteome</keyword>
<protein>
    <recommendedName>
        <fullName evidence="9">BAX inhibitor (BI)-1/YccA family protein</fullName>
    </recommendedName>
</protein>
<dbReference type="GO" id="GO:0005886">
    <property type="term" value="C:plasma membrane"/>
    <property type="evidence" value="ECO:0007669"/>
    <property type="project" value="TreeGrafter"/>
</dbReference>
<evidence type="ECO:0000256" key="6">
    <source>
        <dbReference type="RuleBase" id="RU004379"/>
    </source>
</evidence>
<feature type="transmembrane region" description="Helical" evidence="6">
    <location>
        <begin position="140"/>
        <end position="157"/>
    </location>
</feature>
<feature type="transmembrane region" description="Helical" evidence="6">
    <location>
        <begin position="54"/>
        <end position="71"/>
    </location>
</feature>
<dbReference type="CDD" id="cd10432">
    <property type="entry name" value="BI-1-like_bacterial"/>
    <property type="match status" value="1"/>
</dbReference>
<evidence type="ECO:0000256" key="1">
    <source>
        <dbReference type="ARBA" id="ARBA00004141"/>
    </source>
</evidence>